<proteinExistence type="predicted"/>
<dbReference type="AlphaFoldDB" id="A0A2N9LCP7"/>
<sequence>MACRREFVTNMGQRCHDGTSILIKSAGNFGPTGSNAFIETGH</sequence>
<dbReference type="Proteomes" id="UP000239735">
    <property type="component" value="Unassembled WGS sequence"/>
</dbReference>
<evidence type="ECO:0000313" key="2">
    <source>
        <dbReference type="Proteomes" id="UP000239735"/>
    </source>
</evidence>
<gene>
    <name evidence="1" type="ORF">SBA5_30253</name>
</gene>
<organism evidence="1 2">
    <name type="scientific">Candidatus Sulfuritelmatomonas gaucii</name>
    <dbReference type="NCBI Taxonomy" id="2043161"/>
    <lineage>
        <taxon>Bacteria</taxon>
        <taxon>Pseudomonadati</taxon>
        <taxon>Acidobacteriota</taxon>
        <taxon>Terriglobia</taxon>
        <taxon>Terriglobales</taxon>
        <taxon>Acidobacteriaceae</taxon>
        <taxon>Candidatus Sulfuritelmatomonas</taxon>
    </lineage>
</organism>
<evidence type="ECO:0000313" key="1">
    <source>
        <dbReference type="EMBL" id="SPE21046.1"/>
    </source>
</evidence>
<protein>
    <submittedName>
        <fullName evidence="1">Uncharacterized protein</fullName>
    </submittedName>
</protein>
<name>A0A2N9LCP7_9BACT</name>
<dbReference type="EMBL" id="OKRB01000086">
    <property type="protein sequence ID" value="SPE21046.1"/>
    <property type="molecule type" value="Genomic_DNA"/>
</dbReference>
<reference evidence="2" key="1">
    <citation type="submission" date="2018-02" db="EMBL/GenBank/DDBJ databases">
        <authorList>
            <person name="Hausmann B."/>
        </authorList>
    </citation>
    <scope>NUCLEOTIDE SEQUENCE [LARGE SCALE GENOMIC DNA]</scope>
    <source>
        <strain evidence="2">Peat soil MAG SbA5</strain>
    </source>
</reference>
<accession>A0A2N9LCP7</accession>